<sequence>MAIRQEGSPQRRQRKFFRCWRSTLRLMGPCRMFSSFSMPSDMNGTRFKPRAQRAFERLFPNAQVTCITSRWDQVENDDGCPLTTEEAQSREEDLYTSGKTRWKPVGVLARWPAKSRETTSVVSAQAFPMKPTRLPRTLLRELFAGPGSTAAGDAAPGPQEAVRTPRTRRQASSWIPFTSSQGRSSKWWPSSIGKLWMLRTSVKPNAPKSKLQLLRSKRLKTGLRKQRRI</sequence>
<protein>
    <submittedName>
        <fullName evidence="2">Uncharacterized protein</fullName>
    </submittedName>
</protein>
<dbReference type="AlphaFoldDB" id="A0A8H6I563"/>
<name>A0A8H6I563_9AGAR</name>
<comment type="caution">
    <text evidence="2">The sequence shown here is derived from an EMBL/GenBank/DDBJ whole genome shotgun (WGS) entry which is preliminary data.</text>
</comment>
<evidence type="ECO:0000313" key="3">
    <source>
        <dbReference type="Proteomes" id="UP000521943"/>
    </source>
</evidence>
<keyword evidence="3" id="KW-1185">Reference proteome</keyword>
<feature type="region of interest" description="Disordered" evidence="1">
    <location>
        <begin position="146"/>
        <end position="187"/>
    </location>
</feature>
<organism evidence="2 3">
    <name type="scientific">Ephemerocybe angulata</name>
    <dbReference type="NCBI Taxonomy" id="980116"/>
    <lineage>
        <taxon>Eukaryota</taxon>
        <taxon>Fungi</taxon>
        <taxon>Dikarya</taxon>
        <taxon>Basidiomycota</taxon>
        <taxon>Agaricomycotina</taxon>
        <taxon>Agaricomycetes</taxon>
        <taxon>Agaricomycetidae</taxon>
        <taxon>Agaricales</taxon>
        <taxon>Agaricineae</taxon>
        <taxon>Psathyrellaceae</taxon>
        <taxon>Ephemerocybe</taxon>
    </lineage>
</organism>
<feature type="compositionally biased region" description="Polar residues" evidence="1">
    <location>
        <begin position="170"/>
        <end position="187"/>
    </location>
</feature>
<evidence type="ECO:0000256" key="1">
    <source>
        <dbReference type="SAM" id="MobiDB-lite"/>
    </source>
</evidence>
<accession>A0A8H6I563</accession>
<evidence type="ECO:0000313" key="2">
    <source>
        <dbReference type="EMBL" id="KAF6757658.1"/>
    </source>
</evidence>
<dbReference type="Proteomes" id="UP000521943">
    <property type="component" value="Unassembled WGS sequence"/>
</dbReference>
<reference evidence="2 3" key="1">
    <citation type="submission" date="2020-07" db="EMBL/GenBank/DDBJ databases">
        <title>Comparative genomics of pyrophilous fungi reveals a link between fire events and developmental genes.</title>
        <authorList>
            <consortium name="DOE Joint Genome Institute"/>
            <person name="Steindorff A.S."/>
            <person name="Carver A."/>
            <person name="Calhoun S."/>
            <person name="Stillman K."/>
            <person name="Liu H."/>
            <person name="Lipzen A."/>
            <person name="Pangilinan J."/>
            <person name="Labutti K."/>
            <person name="Bruns T.D."/>
            <person name="Grigoriev I.V."/>
        </authorList>
    </citation>
    <scope>NUCLEOTIDE SEQUENCE [LARGE SCALE GENOMIC DNA]</scope>
    <source>
        <strain evidence="2 3">CBS 144469</strain>
    </source>
</reference>
<gene>
    <name evidence="2" type="ORF">DFP72DRAFT_221419</name>
</gene>
<dbReference type="EMBL" id="JACGCI010000021">
    <property type="protein sequence ID" value="KAF6757658.1"/>
    <property type="molecule type" value="Genomic_DNA"/>
</dbReference>
<proteinExistence type="predicted"/>